<comment type="caution">
    <text evidence="2">The sequence shown here is derived from an EMBL/GenBank/DDBJ whole genome shotgun (WGS) entry which is preliminary data.</text>
</comment>
<feature type="region of interest" description="Disordered" evidence="1">
    <location>
        <begin position="62"/>
        <end position="111"/>
    </location>
</feature>
<accession>A0AA39IN83</accession>
<organism evidence="2 3">
    <name type="scientific">Steinernema hermaphroditum</name>
    <dbReference type="NCBI Taxonomy" id="289476"/>
    <lineage>
        <taxon>Eukaryota</taxon>
        <taxon>Metazoa</taxon>
        <taxon>Ecdysozoa</taxon>
        <taxon>Nematoda</taxon>
        <taxon>Chromadorea</taxon>
        <taxon>Rhabditida</taxon>
        <taxon>Tylenchina</taxon>
        <taxon>Panagrolaimomorpha</taxon>
        <taxon>Strongyloidoidea</taxon>
        <taxon>Steinernematidae</taxon>
        <taxon>Steinernema</taxon>
    </lineage>
</organism>
<reference evidence="2" key="1">
    <citation type="submission" date="2023-06" db="EMBL/GenBank/DDBJ databases">
        <title>Genomic analysis of the entomopathogenic nematode Steinernema hermaphroditum.</title>
        <authorList>
            <person name="Schwarz E.M."/>
            <person name="Heppert J.K."/>
            <person name="Baniya A."/>
            <person name="Schwartz H.T."/>
            <person name="Tan C.-H."/>
            <person name="Antoshechkin I."/>
            <person name="Sternberg P.W."/>
            <person name="Goodrich-Blair H."/>
            <person name="Dillman A.R."/>
        </authorList>
    </citation>
    <scope>NUCLEOTIDE SEQUENCE</scope>
    <source>
        <strain evidence="2">PS9179</strain>
        <tissue evidence="2">Whole animal</tissue>
    </source>
</reference>
<evidence type="ECO:0000313" key="2">
    <source>
        <dbReference type="EMBL" id="KAK0427432.1"/>
    </source>
</evidence>
<protein>
    <recommendedName>
        <fullName evidence="4">F-box domain-containing protein</fullName>
    </recommendedName>
</protein>
<feature type="compositionally biased region" description="Acidic residues" evidence="1">
    <location>
        <begin position="62"/>
        <end position="76"/>
    </location>
</feature>
<evidence type="ECO:0008006" key="4">
    <source>
        <dbReference type="Google" id="ProtNLM"/>
    </source>
</evidence>
<sequence length="538" mass="63294">MDCLPSDLIDHLVHFLPMADVKTIIKATAGSADLAAWNEVAEDHLRERFVLHLSVYLPCNDDEEESEDSADSEYDEGDHYNDAPEDEYDEDEQYYIPPKRPRLEDKKKKEGKKPAPFLISVNKSWFGGRRPIGQWNFKNWRYAWLGRVRFHSYQPDQNELYQPYELQDILRIISLPVSTRSGTRSRSVLSLERIKPTEMDSALNMLNVLQKTFTQMKFENCWDGLDLKVEEFLSDYLDRETSLEYLCFQMRKYNSSTKQALADRIVAFFNKKKSVNVLTSKGMISDAQGEKIIEHWLNSDGFSQGCKEFRRFSKPWNLNRGVNRLGYLIHPSNRSSLHVSYECLKFVKFEPWHAPVTMKWMDALIEKWKKCGGLYTCKRMRLFELLLEKQEWYKLLAKNGHRAWISTLSIKHPSGFWTLDMWNQSERSVVIVCEMQHNLNEAVMKTLLAKWEKGSGEFVVDQFRRIVINMDYRTLFSATRPHTITDYPVFFAHPVVNARLKIDRQRSTRNGDPFRFSVVPIDTEAVEDWNLDRLFELR</sequence>
<dbReference type="EMBL" id="JAUCMV010000001">
    <property type="protein sequence ID" value="KAK0427432.1"/>
    <property type="molecule type" value="Genomic_DNA"/>
</dbReference>
<evidence type="ECO:0000256" key="1">
    <source>
        <dbReference type="SAM" id="MobiDB-lite"/>
    </source>
</evidence>
<proteinExistence type="predicted"/>
<dbReference type="AlphaFoldDB" id="A0AA39IN83"/>
<keyword evidence="3" id="KW-1185">Reference proteome</keyword>
<name>A0AA39IN83_9BILA</name>
<gene>
    <name evidence="2" type="ORF">QR680_010222</name>
</gene>
<feature type="compositionally biased region" description="Acidic residues" evidence="1">
    <location>
        <begin position="83"/>
        <end position="93"/>
    </location>
</feature>
<evidence type="ECO:0000313" key="3">
    <source>
        <dbReference type="Proteomes" id="UP001175271"/>
    </source>
</evidence>
<dbReference type="Proteomes" id="UP001175271">
    <property type="component" value="Unassembled WGS sequence"/>
</dbReference>